<keyword evidence="3" id="KW-0227">DNA damage</keyword>
<dbReference type="PANTHER" id="PTHR33693:SF1">
    <property type="entry name" value="TYPE-4 URACIL-DNA GLYCOSYLASE"/>
    <property type="match status" value="1"/>
</dbReference>
<evidence type="ECO:0000313" key="9">
    <source>
        <dbReference type="EMBL" id="RJF96424.1"/>
    </source>
</evidence>
<dbReference type="SUPFAM" id="SSF52141">
    <property type="entry name" value="Uracil-DNA glycosylase-like"/>
    <property type="match status" value="1"/>
</dbReference>
<accession>A0A418WUP4</accession>
<feature type="domain" description="Uracil-DNA glycosylase-like" evidence="8">
    <location>
        <begin position="14"/>
        <end position="112"/>
    </location>
</feature>
<evidence type="ECO:0000259" key="8">
    <source>
        <dbReference type="Pfam" id="PF03167"/>
    </source>
</evidence>
<evidence type="ECO:0000256" key="2">
    <source>
        <dbReference type="ARBA" id="ARBA00022723"/>
    </source>
</evidence>
<comment type="caution">
    <text evidence="9">The sequence shown here is derived from an EMBL/GenBank/DDBJ whole genome shotgun (WGS) entry which is preliminary data.</text>
</comment>
<evidence type="ECO:0000256" key="1">
    <source>
        <dbReference type="ARBA" id="ARBA00022485"/>
    </source>
</evidence>
<gene>
    <name evidence="9" type="ORF">D3874_00135</name>
</gene>
<evidence type="ECO:0000256" key="4">
    <source>
        <dbReference type="ARBA" id="ARBA00022801"/>
    </source>
</evidence>
<keyword evidence="2" id="KW-0479">Metal-binding</keyword>
<proteinExistence type="predicted"/>
<dbReference type="GO" id="GO:0006281">
    <property type="term" value="P:DNA repair"/>
    <property type="evidence" value="ECO:0007669"/>
    <property type="project" value="UniProtKB-KW"/>
</dbReference>
<reference evidence="9 10" key="1">
    <citation type="submission" date="2018-09" db="EMBL/GenBank/DDBJ databases">
        <authorList>
            <person name="Zhu H."/>
        </authorList>
    </citation>
    <scope>NUCLEOTIDE SEQUENCE [LARGE SCALE GENOMIC DNA]</scope>
    <source>
        <strain evidence="9 10">K1W22B-8</strain>
    </source>
</reference>
<keyword evidence="6" id="KW-0411">Iron-sulfur</keyword>
<keyword evidence="4" id="KW-0378">Hydrolase</keyword>
<keyword evidence="10" id="KW-1185">Reference proteome</keyword>
<keyword evidence="1" id="KW-0004">4Fe-4S</keyword>
<dbReference type="GO" id="GO:0097506">
    <property type="term" value="F:deaminated base DNA N-glycosylase activity"/>
    <property type="evidence" value="ECO:0007669"/>
    <property type="project" value="UniProtKB-ARBA"/>
</dbReference>
<sequence length="121" mass="13309">MAGPHAEGDRPRPRGDAYIANILFWRPPGNRKPDPVETATCKPFVERLIELSKPKVIVLLGATPASTLLGTSEGITRLRGRWHDWGGIPPCRPSTRLSAAPARGKRDAWRDLLAVKLQLEA</sequence>
<dbReference type="InterPro" id="IPR005122">
    <property type="entry name" value="Uracil-DNA_glycosylase-like"/>
</dbReference>
<keyword evidence="7" id="KW-0234">DNA repair</keyword>
<dbReference type="GO" id="GO:0046872">
    <property type="term" value="F:metal ion binding"/>
    <property type="evidence" value="ECO:0007669"/>
    <property type="project" value="UniProtKB-KW"/>
</dbReference>
<evidence type="ECO:0000313" key="10">
    <source>
        <dbReference type="Proteomes" id="UP000284605"/>
    </source>
</evidence>
<evidence type="ECO:0000256" key="3">
    <source>
        <dbReference type="ARBA" id="ARBA00022763"/>
    </source>
</evidence>
<dbReference type="PANTHER" id="PTHR33693">
    <property type="entry name" value="TYPE-5 URACIL-DNA GLYCOSYLASE"/>
    <property type="match status" value="1"/>
</dbReference>
<dbReference type="Proteomes" id="UP000284605">
    <property type="component" value="Unassembled WGS sequence"/>
</dbReference>
<keyword evidence="5" id="KW-0408">Iron</keyword>
<evidence type="ECO:0000256" key="5">
    <source>
        <dbReference type="ARBA" id="ARBA00023004"/>
    </source>
</evidence>
<dbReference type="Pfam" id="PF03167">
    <property type="entry name" value="UDG"/>
    <property type="match status" value="1"/>
</dbReference>
<dbReference type="GO" id="GO:0051539">
    <property type="term" value="F:4 iron, 4 sulfur cluster binding"/>
    <property type="evidence" value="ECO:0007669"/>
    <property type="project" value="UniProtKB-KW"/>
</dbReference>
<organism evidence="9 10">
    <name type="scientific">Oleomonas cavernae</name>
    <dbReference type="NCBI Taxonomy" id="2320859"/>
    <lineage>
        <taxon>Bacteria</taxon>
        <taxon>Pseudomonadati</taxon>
        <taxon>Pseudomonadota</taxon>
        <taxon>Alphaproteobacteria</taxon>
        <taxon>Acetobacterales</taxon>
        <taxon>Acetobacteraceae</taxon>
        <taxon>Oleomonas</taxon>
    </lineage>
</organism>
<dbReference type="AlphaFoldDB" id="A0A418WUP4"/>
<dbReference type="CDD" id="cd10030">
    <property type="entry name" value="UDG-F4_TTUDGA_SPO1dp_like"/>
    <property type="match status" value="1"/>
</dbReference>
<dbReference type="OrthoDB" id="5290748at2"/>
<dbReference type="InterPro" id="IPR051536">
    <property type="entry name" value="UDG_Type-4/5"/>
</dbReference>
<evidence type="ECO:0000256" key="6">
    <source>
        <dbReference type="ARBA" id="ARBA00023014"/>
    </source>
</evidence>
<dbReference type="Gene3D" id="3.40.470.10">
    <property type="entry name" value="Uracil-DNA glycosylase-like domain"/>
    <property type="match status" value="1"/>
</dbReference>
<dbReference type="EMBL" id="QYUK01000005">
    <property type="protein sequence ID" value="RJF96424.1"/>
    <property type="molecule type" value="Genomic_DNA"/>
</dbReference>
<protein>
    <recommendedName>
        <fullName evidence="8">Uracil-DNA glycosylase-like domain-containing protein</fullName>
    </recommendedName>
</protein>
<name>A0A418WUP4_9PROT</name>
<dbReference type="InterPro" id="IPR036895">
    <property type="entry name" value="Uracil-DNA_glycosylase-like_sf"/>
</dbReference>
<evidence type="ECO:0000256" key="7">
    <source>
        <dbReference type="ARBA" id="ARBA00023204"/>
    </source>
</evidence>